<sequence length="267" mass="31024">MKITTLTRRFSTLRRKNSKLNENSLKKTLSSTNIKLREDNKKSFNINNRLSAIKIDFTCLKPPEYWSSIIYHEFDNIIGNVYHCKTKSIKVNNNNSIELLNNLSNCFSIGSLINLNLTPFIKNTRQKIGNGIEFYCDGRDILATNHSLNSIFIQSKNMNYFNKSDDEFIYEIKSGVSIMIFNHSVFQELIFHYIQRDVSSVSDLLRMCIIKMSFVEGWGNNYECKNIEHTPCWIEIQLHEPMGLIASILSPAKSPIEHKKQRYSAYI</sequence>
<gene>
    <name evidence="4" type="ORF">HCN44_002766</name>
</gene>
<dbReference type="GO" id="GO:0071144">
    <property type="term" value="C:heteromeric SMAD protein complex"/>
    <property type="evidence" value="ECO:0007669"/>
    <property type="project" value="TreeGrafter"/>
</dbReference>
<dbReference type="Pfam" id="PF03166">
    <property type="entry name" value="MH2"/>
    <property type="match status" value="1"/>
</dbReference>
<dbReference type="PROSITE" id="PS51076">
    <property type="entry name" value="MH2"/>
    <property type="match status" value="1"/>
</dbReference>
<dbReference type="PANTHER" id="PTHR13703">
    <property type="entry name" value="SMAD"/>
    <property type="match status" value="1"/>
</dbReference>
<dbReference type="SMART" id="SM00524">
    <property type="entry name" value="DWB"/>
    <property type="match status" value="1"/>
</dbReference>
<dbReference type="Gene3D" id="2.60.200.10">
    <property type="match status" value="1"/>
</dbReference>
<proteinExistence type="predicted"/>
<reference evidence="4 5" key="1">
    <citation type="submission" date="2020-08" db="EMBL/GenBank/DDBJ databases">
        <title>Aphidius gifuensis genome sequencing and assembly.</title>
        <authorList>
            <person name="Du Z."/>
        </authorList>
    </citation>
    <scope>NUCLEOTIDE SEQUENCE [LARGE SCALE GENOMIC DNA]</scope>
    <source>
        <strain evidence="4">YNYX2018</strain>
        <tissue evidence="4">Adults</tissue>
    </source>
</reference>
<keyword evidence="1" id="KW-0805">Transcription regulation</keyword>
<dbReference type="SUPFAM" id="SSF49879">
    <property type="entry name" value="SMAD/FHA domain"/>
    <property type="match status" value="1"/>
</dbReference>
<dbReference type="GO" id="GO:0000978">
    <property type="term" value="F:RNA polymerase II cis-regulatory region sequence-specific DNA binding"/>
    <property type="evidence" value="ECO:0007669"/>
    <property type="project" value="TreeGrafter"/>
</dbReference>
<keyword evidence="2" id="KW-0804">Transcription</keyword>
<comment type="caution">
    <text evidence="4">The sequence shown here is derived from an EMBL/GenBank/DDBJ whole genome shotgun (WGS) entry which is preliminary data.</text>
</comment>
<dbReference type="GO" id="GO:0060395">
    <property type="term" value="P:SMAD protein signal transduction"/>
    <property type="evidence" value="ECO:0007669"/>
    <property type="project" value="TreeGrafter"/>
</dbReference>
<dbReference type="InterPro" id="IPR001132">
    <property type="entry name" value="SMAD_dom_Dwarfin-type"/>
</dbReference>
<dbReference type="GO" id="GO:0009653">
    <property type="term" value="P:anatomical structure morphogenesis"/>
    <property type="evidence" value="ECO:0007669"/>
    <property type="project" value="TreeGrafter"/>
</dbReference>
<dbReference type="GO" id="GO:0009791">
    <property type="term" value="P:post-embryonic development"/>
    <property type="evidence" value="ECO:0007669"/>
    <property type="project" value="UniProtKB-ARBA"/>
</dbReference>
<evidence type="ECO:0000313" key="4">
    <source>
        <dbReference type="EMBL" id="KAF7991204.1"/>
    </source>
</evidence>
<evidence type="ECO:0000256" key="1">
    <source>
        <dbReference type="ARBA" id="ARBA00023015"/>
    </source>
</evidence>
<dbReference type="InterPro" id="IPR017855">
    <property type="entry name" value="SMAD-like_dom_sf"/>
</dbReference>
<evidence type="ECO:0000256" key="2">
    <source>
        <dbReference type="ARBA" id="ARBA00023163"/>
    </source>
</evidence>
<protein>
    <recommendedName>
        <fullName evidence="3">MH2 domain-containing protein</fullName>
    </recommendedName>
</protein>
<dbReference type="GO" id="GO:0050793">
    <property type="term" value="P:regulation of developmental process"/>
    <property type="evidence" value="ECO:0007669"/>
    <property type="project" value="UniProtKB-ARBA"/>
</dbReference>
<keyword evidence="5" id="KW-1185">Reference proteome</keyword>
<dbReference type="InterPro" id="IPR008984">
    <property type="entry name" value="SMAD_FHA_dom_sf"/>
</dbReference>
<organism evidence="4 5">
    <name type="scientific">Aphidius gifuensis</name>
    <name type="common">Parasitoid wasp</name>
    <dbReference type="NCBI Taxonomy" id="684658"/>
    <lineage>
        <taxon>Eukaryota</taxon>
        <taxon>Metazoa</taxon>
        <taxon>Ecdysozoa</taxon>
        <taxon>Arthropoda</taxon>
        <taxon>Hexapoda</taxon>
        <taxon>Insecta</taxon>
        <taxon>Pterygota</taxon>
        <taxon>Neoptera</taxon>
        <taxon>Endopterygota</taxon>
        <taxon>Hymenoptera</taxon>
        <taxon>Apocrita</taxon>
        <taxon>Ichneumonoidea</taxon>
        <taxon>Braconidae</taxon>
        <taxon>Aphidiinae</taxon>
        <taxon>Aphidius</taxon>
    </lineage>
</organism>
<dbReference type="GO" id="GO:0070411">
    <property type="term" value="F:I-SMAD binding"/>
    <property type="evidence" value="ECO:0007669"/>
    <property type="project" value="TreeGrafter"/>
</dbReference>
<dbReference type="GO" id="GO:0030509">
    <property type="term" value="P:BMP signaling pathway"/>
    <property type="evidence" value="ECO:0007669"/>
    <property type="project" value="TreeGrafter"/>
</dbReference>
<dbReference type="AlphaFoldDB" id="A0A835CPZ9"/>
<dbReference type="InterPro" id="IPR013790">
    <property type="entry name" value="Dwarfin"/>
</dbReference>
<dbReference type="Proteomes" id="UP000639338">
    <property type="component" value="Unassembled WGS sequence"/>
</dbReference>
<dbReference type="OrthoDB" id="5875866at2759"/>
<accession>A0A835CPZ9</accession>
<dbReference type="GO" id="GO:0000981">
    <property type="term" value="F:DNA-binding transcription factor activity, RNA polymerase II-specific"/>
    <property type="evidence" value="ECO:0007669"/>
    <property type="project" value="TreeGrafter"/>
</dbReference>
<evidence type="ECO:0000313" key="5">
    <source>
        <dbReference type="Proteomes" id="UP000639338"/>
    </source>
</evidence>
<dbReference type="GO" id="GO:0030154">
    <property type="term" value="P:cell differentiation"/>
    <property type="evidence" value="ECO:0007669"/>
    <property type="project" value="TreeGrafter"/>
</dbReference>
<evidence type="ECO:0000259" key="3">
    <source>
        <dbReference type="PROSITE" id="PS51076"/>
    </source>
</evidence>
<dbReference type="EMBL" id="JACMRX010000004">
    <property type="protein sequence ID" value="KAF7991204.1"/>
    <property type="molecule type" value="Genomic_DNA"/>
</dbReference>
<dbReference type="GO" id="GO:0051239">
    <property type="term" value="P:regulation of multicellular organismal process"/>
    <property type="evidence" value="ECO:0007669"/>
    <property type="project" value="UniProtKB-ARBA"/>
</dbReference>
<name>A0A835CPZ9_APHGI</name>
<feature type="domain" description="MH2" evidence="3">
    <location>
        <begin position="66"/>
        <end position="264"/>
    </location>
</feature>